<dbReference type="Proteomes" id="UP000298663">
    <property type="component" value="Unassembled WGS sequence"/>
</dbReference>
<name>A0A4U5MH88_STECR</name>
<keyword evidence="1" id="KW-0812">Transmembrane</keyword>
<keyword evidence="1" id="KW-1133">Transmembrane helix</keyword>
<keyword evidence="3" id="KW-1185">Reference proteome</keyword>
<organism evidence="2 3">
    <name type="scientific">Steinernema carpocapsae</name>
    <name type="common">Entomopathogenic nematode</name>
    <dbReference type="NCBI Taxonomy" id="34508"/>
    <lineage>
        <taxon>Eukaryota</taxon>
        <taxon>Metazoa</taxon>
        <taxon>Ecdysozoa</taxon>
        <taxon>Nematoda</taxon>
        <taxon>Chromadorea</taxon>
        <taxon>Rhabditida</taxon>
        <taxon>Tylenchina</taxon>
        <taxon>Panagrolaimomorpha</taxon>
        <taxon>Strongyloidoidea</taxon>
        <taxon>Steinernematidae</taxon>
        <taxon>Steinernema</taxon>
    </lineage>
</organism>
<reference evidence="2 3" key="2">
    <citation type="journal article" date="2019" name="G3 (Bethesda)">
        <title>Hybrid Assembly of the Genome of the Entomopathogenic Nematode Steinernema carpocapsae Identifies the X-Chromosome.</title>
        <authorList>
            <person name="Serra L."/>
            <person name="Macchietto M."/>
            <person name="Macias-Munoz A."/>
            <person name="McGill C.J."/>
            <person name="Rodriguez I.M."/>
            <person name="Rodriguez B."/>
            <person name="Murad R."/>
            <person name="Mortazavi A."/>
        </authorList>
    </citation>
    <scope>NUCLEOTIDE SEQUENCE [LARGE SCALE GENOMIC DNA]</scope>
    <source>
        <strain evidence="2 3">ALL</strain>
    </source>
</reference>
<dbReference type="AlphaFoldDB" id="A0A4U5MH88"/>
<evidence type="ECO:0000313" key="2">
    <source>
        <dbReference type="EMBL" id="TKR68666.1"/>
    </source>
</evidence>
<accession>A0A4U5MH88</accession>
<dbReference type="EMBL" id="AZBU02000008">
    <property type="protein sequence ID" value="TKR68666.1"/>
    <property type="molecule type" value="Genomic_DNA"/>
</dbReference>
<sequence length="148" mass="16682">MMAKKALRLIIQASLFCAIIALQVYIFKASPRTSFLLSICSTTLFLLTLSHIFFTYSKDDDENLHVANSHNSRLIVFKIQGAAIATLILLGTIFCPTYSWISFYLAGFLAWRIQSMILEACSLYKRIPEVIISKSMFAFPGEVKVTEV</sequence>
<proteinExistence type="predicted"/>
<gene>
    <name evidence="2" type="ORF">L596_030915</name>
</gene>
<evidence type="ECO:0000313" key="3">
    <source>
        <dbReference type="Proteomes" id="UP000298663"/>
    </source>
</evidence>
<comment type="caution">
    <text evidence="2">The sequence shown here is derived from an EMBL/GenBank/DDBJ whole genome shotgun (WGS) entry which is preliminary data.</text>
</comment>
<keyword evidence="1" id="KW-0472">Membrane</keyword>
<feature type="transmembrane region" description="Helical" evidence="1">
    <location>
        <begin position="7"/>
        <end position="27"/>
    </location>
</feature>
<evidence type="ECO:0000256" key="1">
    <source>
        <dbReference type="SAM" id="Phobius"/>
    </source>
</evidence>
<protein>
    <submittedName>
        <fullName evidence="2">Uncharacterized protein</fullName>
    </submittedName>
</protein>
<reference evidence="2 3" key="1">
    <citation type="journal article" date="2015" name="Genome Biol.">
        <title>Comparative genomics of Steinernema reveals deeply conserved gene regulatory networks.</title>
        <authorList>
            <person name="Dillman A.R."/>
            <person name="Macchietto M."/>
            <person name="Porter C.F."/>
            <person name="Rogers A."/>
            <person name="Williams B."/>
            <person name="Antoshechkin I."/>
            <person name="Lee M.M."/>
            <person name="Goodwin Z."/>
            <person name="Lu X."/>
            <person name="Lewis E.E."/>
            <person name="Goodrich-Blair H."/>
            <person name="Stock S.P."/>
            <person name="Adams B.J."/>
            <person name="Sternberg P.W."/>
            <person name="Mortazavi A."/>
        </authorList>
    </citation>
    <scope>NUCLEOTIDE SEQUENCE [LARGE SCALE GENOMIC DNA]</scope>
    <source>
        <strain evidence="2 3">ALL</strain>
    </source>
</reference>
<feature type="transmembrane region" description="Helical" evidence="1">
    <location>
        <begin position="33"/>
        <end position="54"/>
    </location>
</feature>